<evidence type="ECO:0000313" key="4">
    <source>
        <dbReference type="Proteomes" id="UP000738349"/>
    </source>
</evidence>
<proteinExistence type="predicted"/>
<dbReference type="PANTHER" id="PTHR34502">
    <property type="entry name" value="DUF6594 DOMAIN-CONTAINING PROTEIN-RELATED"/>
    <property type="match status" value="1"/>
</dbReference>
<reference evidence="3" key="1">
    <citation type="journal article" date="2021" name="Nat. Commun.">
        <title>Genetic determinants of endophytism in the Arabidopsis root mycobiome.</title>
        <authorList>
            <person name="Mesny F."/>
            <person name="Miyauchi S."/>
            <person name="Thiergart T."/>
            <person name="Pickel B."/>
            <person name="Atanasova L."/>
            <person name="Karlsson M."/>
            <person name="Huettel B."/>
            <person name="Barry K.W."/>
            <person name="Haridas S."/>
            <person name="Chen C."/>
            <person name="Bauer D."/>
            <person name="Andreopoulos W."/>
            <person name="Pangilinan J."/>
            <person name="LaButti K."/>
            <person name="Riley R."/>
            <person name="Lipzen A."/>
            <person name="Clum A."/>
            <person name="Drula E."/>
            <person name="Henrissat B."/>
            <person name="Kohler A."/>
            <person name="Grigoriev I.V."/>
            <person name="Martin F.M."/>
            <person name="Hacquard S."/>
        </authorList>
    </citation>
    <scope>NUCLEOTIDE SEQUENCE</scope>
    <source>
        <strain evidence="3">MPI-CAGE-AT-0147</strain>
    </source>
</reference>
<dbReference type="InterPro" id="IPR046529">
    <property type="entry name" value="DUF6594"/>
</dbReference>
<dbReference type="Pfam" id="PF20237">
    <property type="entry name" value="DUF6594"/>
    <property type="match status" value="1"/>
</dbReference>
<keyword evidence="1" id="KW-0472">Membrane</keyword>
<name>A0A9P9EPP0_9HYPO</name>
<dbReference type="Proteomes" id="UP000738349">
    <property type="component" value="Unassembled WGS sequence"/>
</dbReference>
<keyword evidence="1" id="KW-0812">Transmembrane</keyword>
<accession>A0A9P9EPP0</accession>
<keyword evidence="1" id="KW-1133">Transmembrane helix</keyword>
<evidence type="ECO:0000259" key="2">
    <source>
        <dbReference type="Pfam" id="PF20237"/>
    </source>
</evidence>
<feature type="transmembrane region" description="Helical" evidence="1">
    <location>
        <begin position="255"/>
        <end position="273"/>
    </location>
</feature>
<keyword evidence="4" id="KW-1185">Reference proteome</keyword>
<evidence type="ECO:0000256" key="1">
    <source>
        <dbReference type="SAM" id="Phobius"/>
    </source>
</evidence>
<dbReference type="EMBL" id="JAGMUV010000010">
    <property type="protein sequence ID" value="KAH7141676.1"/>
    <property type="molecule type" value="Genomic_DNA"/>
</dbReference>
<dbReference type="AlphaFoldDB" id="A0A9P9EPP0"/>
<feature type="domain" description="DUF6594" evidence="2">
    <location>
        <begin position="83"/>
        <end position="267"/>
    </location>
</feature>
<gene>
    <name evidence="3" type="ORF">EDB81DRAFT_857510</name>
</gene>
<feature type="transmembrane region" description="Helical" evidence="1">
    <location>
        <begin position="195"/>
        <end position="218"/>
    </location>
</feature>
<sequence length="277" mass="31439">MPPTVDTIEGLVQEPDLREKDGYTYAEGQTEFVRLQVLSRQQYESQPQPRFGFYPVLQQINLLHLEKNLAKFYGMFKDRRLEEDDLPNLHRDLKEYCQALKDFDYVLQMKEPNALIQKQEYRNRVRQLYDYPRGFSKNYRTFTAPASLDSDFLTRFISDHLPPWAAWSNNEKNTRSDEYATGGAKPLEYSTETRILASVIITLLAASWLIVPIVIMTIPGSASVAWNLTTMAIAIVLFGGFVAVVVGPNSSTKDVITATAAYAAVLVVFYGNITNST</sequence>
<dbReference type="OrthoDB" id="3546297at2759"/>
<comment type="caution">
    <text evidence="3">The sequence shown here is derived from an EMBL/GenBank/DDBJ whole genome shotgun (WGS) entry which is preliminary data.</text>
</comment>
<evidence type="ECO:0000313" key="3">
    <source>
        <dbReference type="EMBL" id="KAH7141676.1"/>
    </source>
</evidence>
<organism evidence="3 4">
    <name type="scientific">Dactylonectria macrodidyma</name>
    <dbReference type="NCBI Taxonomy" id="307937"/>
    <lineage>
        <taxon>Eukaryota</taxon>
        <taxon>Fungi</taxon>
        <taxon>Dikarya</taxon>
        <taxon>Ascomycota</taxon>
        <taxon>Pezizomycotina</taxon>
        <taxon>Sordariomycetes</taxon>
        <taxon>Hypocreomycetidae</taxon>
        <taxon>Hypocreales</taxon>
        <taxon>Nectriaceae</taxon>
        <taxon>Dactylonectria</taxon>
    </lineage>
</organism>
<feature type="transmembrane region" description="Helical" evidence="1">
    <location>
        <begin position="224"/>
        <end position="246"/>
    </location>
</feature>
<protein>
    <recommendedName>
        <fullName evidence="2">DUF6594 domain-containing protein</fullName>
    </recommendedName>
</protein>
<dbReference type="PANTHER" id="PTHR34502:SF4">
    <property type="entry name" value="DUF6594 DOMAIN-CONTAINING PROTEIN"/>
    <property type="match status" value="1"/>
</dbReference>